<feature type="transmembrane region" description="Helical" evidence="6">
    <location>
        <begin position="248"/>
        <end position="272"/>
    </location>
</feature>
<organism evidence="7 8">
    <name type="scientific">Cupriavidus basilensis</name>
    <dbReference type="NCBI Taxonomy" id="68895"/>
    <lineage>
        <taxon>Bacteria</taxon>
        <taxon>Pseudomonadati</taxon>
        <taxon>Pseudomonadota</taxon>
        <taxon>Betaproteobacteria</taxon>
        <taxon>Burkholderiales</taxon>
        <taxon>Burkholderiaceae</taxon>
        <taxon>Cupriavidus</taxon>
    </lineage>
</organism>
<dbReference type="CDD" id="cd06581">
    <property type="entry name" value="TM_PBP1_LivM_like"/>
    <property type="match status" value="1"/>
</dbReference>
<comment type="caution">
    <text evidence="7">The sequence shown here is derived from an EMBL/GenBank/DDBJ whole genome shotgun (WGS) entry which is preliminary data.</text>
</comment>
<evidence type="ECO:0000313" key="7">
    <source>
        <dbReference type="EMBL" id="MDF3835545.1"/>
    </source>
</evidence>
<feature type="transmembrane region" description="Helical" evidence="6">
    <location>
        <begin position="159"/>
        <end position="175"/>
    </location>
</feature>
<evidence type="ECO:0000256" key="5">
    <source>
        <dbReference type="ARBA" id="ARBA00023136"/>
    </source>
</evidence>
<accession>A0ABT6ASE4</accession>
<dbReference type="Proteomes" id="UP001216674">
    <property type="component" value="Unassembled WGS sequence"/>
</dbReference>
<evidence type="ECO:0000313" key="8">
    <source>
        <dbReference type="Proteomes" id="UP001216674"/>
    </source>
</evidence>
<feature type="transmembrane region" description="Helical" evidence="6">
    <location>
        <begin position="284"/>
        <end position="305"/>
    </location>
</feature>
<feature type="transmembrane region" description="Helical" evidence="6">
    <location>
        <begin position="52"/>
        <end position="75"/>
    </location>
</feature>
<keyword evidence="8" id="KW-1185">Reference proteome</keyword>
<evidence type="ECO:0000256" key="1">
    <source>
        <dbReference type="ARBA" id="ARBA00004651"/>
    </source>
</evidence>
<feature type="transmembrane region" description="Helical" evidence="6">
    <location>
        <begin position="209"/>
        <end position="228"/>
    </location>
</feature>
<dbReference type="EMBL" id="JARJLM010000362">
    <property type="protein sequence ID" value="MDF3835545.1"/>
    <property type="molecule type" value="Genomic_DNA"/>
</dbReference>
<evidence type="ECO:0000256" key="4">
    <source>
        <dbReference type="ARBA" id="ARBA00022989"/>
    </source>
</evidence>
<sequence>MLNTISKSAGAFYLTLLVLPLALPMMSGSATTAVVVMIFGIAAAACNLMLGYAGLLSFAQGTFFGVGSYAVGVLLRSHPGLGLGVLVLCAAAGAVAALVIGMLSIRQKGIYFVMITLAMAQMAFFAALSFPDVTGGENGLLDIPRIGAGLDSVLSESQSQYLVVSVVFFLAFAFLRRVIRSPFGRVLDAVRENETRARMAGYDVQRLKLLAFVISGSVTATAGALYAIQLRSAPLSNIDLMMSETILIMAILGGKRSLLGAVFGALLMTLMAEQLSQLWPRWQMIVGFVLIATVLFAPSGIGGIFSQWRTPHEKRKPGGAHLSSKETV</sequence>
<comment type="subcellular location">
    <subcellularLocation>
        <location evidence="1">Cell membrane</location>
        <topology evidence="1">Multi-pass membrane protein</topology>
    </subcellularLocation>
</comment>
<proteinExistence type="predicted"/>
<protein>
    <submittedName>
        <fullName evidence="7">Branched-chain amino acid ABC transporter permease</fullName>
    </submittedName>
</protein>
<dbReference type="PANTHER" id="PTHR30482:SF17">
    <property type="entry name" value="ABC TRANSPORTER ATP-BINDING PROTEIN"/>
    <property type="match status" value="1"/>
</dbReference>
<keyword evidence="2" id="KW-1003">Cell membrane</keyword>
<gene>
    <name evidence="7" type="ORF">P3W85_21700</name>
</gene>
<keyword evidence="5 6" id="KW-0472">Membrane</keyword>
<keyword evidence="3 6" id="KW-0812">Transmembrane</keyword>
<evidence type="ECO:0000256" key="2">
    <source>
        <dbReference type="ARBA" id="ARBA00022475"/>
    </source>
</evidence>
<dbReference type="RefSeq" id="WP_276266295.1">
    <property type="nucleotide sequence ID" value="NZ_JARJLM010000362.1"/>
</dbReference>
<evidence type="ECO:0000256" key="3">
    <source>
        <dbReference type="ARBA" id="ARBA00022692"/>
    </source>
</evidence>
<feature type="transmembrane region" description="Helical" evidence="6">
    <location>
        <begin position="110"/>
        <end position="130"/>
    </location>
</feature>
<dbReference type="PANTHER" id="PTHR30482">
    <property type="entry name" value="HIGH-AFFINITY BRANCHED-CHAIN AMINO ACID TRANSPORT SYSTEM PERMEASE"/>
    <property type="match status" value="1"/>
</dbReference>
<feature type="transmembrane region" description="Helical" evidence="6">
    <location>
        <begin position="12"/>
        <end position="45"/>
    </location>
</feature>
<dbReference type="InterPro" id="IPR001851">
    <property type="entry name" value="ABC_transp_permease"/>
</dbReference>
<dbReference type="InterPro" id="IPR043428">
    <property type="entry name" value="LivM-like"/>
</dbReference>
<name>A0ABT6ASE4_9BURK</name>
<keyword evidence="4 6" id="KW-1133">Transmembrane helix</keyword>
<evidence type="ECO:0000256" key="6">
    <source>
        <dbReference type="SAM" id="Phobius"/>
    </source>
</evidence>
<feature type="transmembrane region" description="Helical" evidence="6">
    <location>
        <begin position="81"/>
        <end position="103"/>
    </location>
</feature>
<reference evidence="7 8" key="1">
    <citation type="submission" date="2023-03" db="EMBL/GenBank/DDBJ databases">
        <title>Draft assemblies of triclosan tolerant bacteria isolated from returned activated sludge.</title>
        <authorList>
            <person name="Van Hamelsveld S."/>
        </authorList>
    </citation>
    <scope>NUCLEOTIDE SEQUENCE [LARGE SCALE GENOMIC DNA]</scope>
    <source>
        <strain evidence="7 8">GW210010_S58</strain>
    </source>
</reference>
<dbReference type="Pfam" id="PF02653">
    <property type="entry name" value="BPD_transp_2"/>
    <property type="match status" value="1"/>
</dbReference>